<feature type="non-terminal residue" evidence="2">
    <location>
        <position position="51"/>
    </location>
</feature>
<dbReference type="EMBL" id="JAMKFB020000011">
    <property type="protein sequence ID" value="KAL0181624.1"/>
    <property type="molecule type" value="Genomic_DNA"/>
</dbReference>
<dbReference type="AlphaFoldDB" id="A0ABD0Q5Q8"/>
<evidence type="ECO:0000256" key="1">
    <source>
        <dbReference type="SAM" id="MobiDB-lite"/>
    </source>
</evidence>
<protein>
    <submittedName>
        <fullName evidence="2">Uncharacterized protein</fullName>
    </submittedName>
</protein>
<reference evidence="2 3" key="1">
    <citation type="submission" date="2024-05" db="EMBL/GenBank/DDBJ databases">
        <title>Genome sequencing and assembly of Indian major carp, Cirrhinus mrigala (Hamilton, 1822).</title>
        <authorList>
            <person name="Mohindra V."/>
            <person name="Chowdhury L.M."/>
            <person name="Lal K."/>
            <person name="Jena J.K."/>
        </authorList>
    </citation>
    <scope>NUCLEOTIDE SEQUENCE [LARGE SCALE GENOMIC DNA]</scope>
    <source>
        <strain evidence="2">CM1030</strain>
        <tissue evidence="2">Blood</tissue>
    </source>
</reference>
<dbReference type="Proteomes" id="UP001529510">
    <property type="component" value="Unassembled WGS sequence"/>
</dbReference>
<evidence type="ECO:0000313" key="2">
    <source>
        <dbReference type="EMBL" id="KAL0181624.1"/>
    </source>
</evidence>
<feature type="region of interest" description="Disordered" evidence="1">
    <location>
        <begin position="1"/>
        <end position="23"/>
    </location>
</feature>
<evidence type="ECO:0000313" key="3">
    <source>
        <dbReference type="Proteomes" id="UP001529510"/>
    </source>
</evidence>
<accession>A0ABD0Q5Q8</accession>
<sequence length="51" mass="5531">MNAFEDGFYTTPPNHDRAPLTEAPSPLFPILVTTAINEHPPTLSPASTKPQ</sequence>
<comment type="caution">
    <text evidence="2">The sequence shown here is derived from an EMBL/GenBank/DDBJ whole genome shotgun (WGS) entry which is preliminary data.</text>
</comment>
<gene>
    <name evidence="2" type="ORF">M9458_024030</name>
</gene>
<name>A0ABD0Q5Q8_CIRMR</name>
<keyword evidence="3" id="KW-1185">Reference proteome</keyword>
<proteinExistence type="predicted"/>
<organism evidence="2 3">
    <name type="scientific">Cirrhinus mrigala</name>
    <name type="common">Mrigala</name>
    <dbReference type="NCBI Taxonomy" id="683832"/>
    <lineage>
        <taxon>Eukaryota</taxon>
        <taxon>Metazoa</taxon>
        <taxon>Chordata</taxon>
        <taxon>Craniata</taxon>
        <taxon>Vertebrata</taxon>
        <taxon>Euteleostomi</taxon>
        <taxon>Actinopterygii</taxon>
        <taxon>Neopterygii</taxon>
        <taxon>Teleostei</taxon>
        <taxon>Ostariophysi</taxon>
        <taxon>Cypriniformes</taxon>
        <taxon>Cyprinidae</taxon>
        <taxon>Labeoninae</taxon>
        <taxon>Labeonini</taxon>
        <taxon>Cirrhinus</taxon>
    </lineage>
</organism>